<evidence type="ECO:0000313" key="5">
    <source>
        <dbReference type="EMBL" id="PWG61584.1"/>
    </source>
</evidence>
<dbReference type="Gene3D" id="1.10.10.60">
    <property type="entry name" value="Homeodomain-like"/>
    <property type="match status" value="1"/>
</dbReference>
<dbReference type="InterPro" id="IPR002197">
    <property type="entry name" value="HTH_Fis"/>
</dbReference>
<dbReference type="PRINTS" id="PR01590">
    <property type="entry name" value="HTHFIS"/>
</dbReference>
<evidence type="ECO:0000259" key="4">
    <source>
        <dbReference type="Pfam" id="PF02954"/>
    </source>
</evidence>
<organism evidence="5 6">
    <name type="scientific">Sediminicurvatus halobius</name>
    <dbReference type="NCBI Taxonomy" id="2182432"/>
    <lineage>
        <taxon>Bacteria</taxon>
        <taxon>Pseudomonadati</taxon>
        <taxon>Pseudomonadota</taxon>
        <taxon>Gammaproteobacteria</taxon>
        <taxon>Chromatiales</taxon>
        <taxon>Ectothiorhodospiraceae</taxon>
        <taxon>Sediminicurvatus</taxon>
    </lineage>
</organism>
<evidence type="ECO:0000313" key="6">
    <source>
        <dbReference type="Proteomes" id="UP000245474"/>
    </source>
</evidence>
<evidence type="ECO:0000256" key="2">
    <source>
        <dbReference type="ARBA" id="ARBA00023125"/>
    </source>
</evidence>
<keyword evidence="2 5" id="KW-0238">DNA-binding</keyword>
<gene>
    <name evidence="5" type="ORF">DEM34_15715</name>
</gene>
<dbReference type="AlphaFoldDB" id="A0A2U2MY28"/>
<dbReference type="InterPro" id="IPR050207">
    <property type="entry name" value="Trans_regulatory_Fis"/>
</dbReference>
<dbReference type="OrthoDB" id="9802388at2"/>
<dbReference type="SUPFAM" id="SSF46689">
    <property type="entry name" value="Homeodomain-like"/>
    <property type="match status" value="1"/>
</dbReference>
<dbReference type="GO" id="GO:0043565">
    <property type="term" value="F:sequence-specific DNA binding"/>
    <property type="evidence" value="ECO:0007669"/>
    <property type="project" value="InterPro"/>
</dbReference>
<dbReference type="PRINTS" id="PR01591">
    <property type="entry name" value="DNABINDNGFIS"/>
</dbReference>
<dbReference type="InterPro" id="IPR005412">
    <property type="entry name" value="Fis_DNA-bd"/>
</dbReference>
<dbReference type="PANTHER" id="PTHR47918">
    <property type="entry name" value="DNA-BINDING PROTEIN FIS"/>
    <property type="match status" value="1"/>
</dbReference>
<dbReference type="RefSeq" id="WP_109679819.1">
    <property type="nucleotide sequence ID" value="NZ_CP086615.1"/>
</dbReference>
<dbReference type="Proteomes" id="UP000245474">
    <property type="component" value="Unassembled WGS sequence"/>
</dbReference>
<dbReference type="EMBL" id="QFFI01000031">
    <property type="protein sequence ID" value="PWG61584.1"/>
    <property type="molecule type" value="Genomic_DNA"/>
</dbReference>
<accession>A0A2U2MY28</accession>
<comment type="similarity">
    <text evidence="1">Belongs to the transcriptional regulatory Fis family.</text>
</comment>
<feature type="domain" description="DNA binding HTH" evidence="4">
    <location>
        <begin position="56"/>
        <end position="94"/>
    </location>
</feature>
<dbReference type="InterPro" id="IPR009057">
    <property type="entry name" value="Homeodomain-like_sf"/>
</dbReference>
<evidence type="ECO:0000256" key="3">
    <source>
        <dbReference type="ARBA" id="ARBA00029540"/>
    </source>
</evidence>
<dbReference type="GO" id="GO:0006355">
    <property type="term" value="P:regulation of DNA-templated transcription"/>
    <property type="evidence" value="ECO:0007669"/>
    <property type="project" value="InterPro"/>
</dbReference>
<proteinExistence type="inferred from homology"/>
<dbReference type="NCBIfam" id="NF001659">
    <property type="entry name" value="PRK00430.1"/>
    <property type="match status" value="1"/>
</dbReference>
<comment type="caution">
    <text evidence="5">The sequence shown here is derived from an EMBL/GenBank/DDBJ whole genome shotgun (WGS) entry which is preliminary data.</text>
</comment>
<dbReference type="Pfam" id="PF02954">
    <property type="entry name" value="HTH_8"/>
    <property type="match status" value="1"/>
</dbReference>
<name>A0A2U2MY28_9GAMM</name>
<evidence type="ECO:0000256" key="1">
    <source>
        <dbReference type="ARBA" id="ARBA00008559"/>
    </source>
</evidence>
<reference evidence="5 6" key="1">
    <citation type="submission" date="2018-05" db="EMBL/GenBank/DDBJ databases">
        <title>Spiribacter halobius sp. nov., a moderately halophilic bacterium isolated from marine solar saltern.</title>
        <authorList>
            <person name="Zheng W.-S."/>
            <person name="Lu D.-C."/>
            <person name="Du Z.-J."/>
        </authorList>
    </citation>
    <scope>NUCLEOTIDE SEQUENCE [LARGE SCALE GENOMIC DNA]</scope>
    <source>
        <strain evidence="5 6">E85</strain>
    </source>
</reference>
<dbReference type="PANTHER" id="PTHR47918:SF1">
    <property type="entry name" value="DNA-BINDING PROTEIN FIS"/>
    <property type="match status" value="1"/>
</dbReference>
<keyword evidence="6" id="KW-1185">Reference proteome</keyword>
<sequence>MDNKATTTPDDYDEDQVRAGAARGVGPIRACVRDSLEAYFQQLNGYDCAGLYKMVLTEVEVPLLEVVMRECGGNQTRAAEVLGINRGTLRKKLQFYGLEA</sequence>
<protein>
    <recommendedName>
        <fullName evidence="3">Putative Fis-like DNA-binding protein</fullName>
    </recommendedName>
</protein>